<comment type="subcellular location">
    <subcellularLocation>
        <location evidence="1">Cell inner membrane</location>
        <topology evidence="1">Multi-pass membrane protein</topology>
    </subcellularLocation>
</comment>
<keyword evidence="3" id="KW-1003">Cell membrane</keyword>
<keyword evidence="2" id="KW-0813">Transport</keyword>
<gene>
    <name evidence="11" type="ORF">EXU48_20205</name>
</gene>
<keyword evidence="12" id="KW-1185">Reference proteome</keyword>
<dbReference type="EMBL" id="SMNA01000012">
    <property type="protein sequence ID" value="TDE89491.1"/>
    <property type="molecule type" value="Genomic_DNA"/>
</dbReference>
<keyword evidence="6 9" id="KW-1133">Transmembrane helix</keyword>
<feature type="transmembrane region" description="Helical" evidence="9">
    <location>
        <begin position="68"/>
        <end position="85"/>
    </location>
</feature>
<evidence type="ECO:0000256" key="9">
    <source>
        <dbReference type="SAM" id="Phobius"/>
    </source>
</evidence>
<name>A0ABY2DYD2_9MICO</name>
<proteinExistence type="inferred from homology"/>
<evidence type="ECO:0000256" key="8">
    <source>
        <dbReference type="ARBA" id="ARBA00038436"/>
    </source>
</evidence>
<comment type="caution">
    <text evidence="11">The sequence shown here is derived from an EMBL/GenBank/DDBJ whole genome shotgun (WGS) entry which is preliminary data.</text>
</comment>
<feature type="transmembrane region" description="Helical" evidence="9">
    <location>
        <begin position="106"/>
        <end position="131"/>
    </location>
</feature>
<dbReference type="InterPro" id="IPR055348">
    <property type="entry name" value="DctQ"/>
</dbReference>
<evidence type="ECO:0000256" key="3">
    <source>
        <dbReference type="ARBA" id="ARBA00022475"/>
    </source>
</evidence>
<feature type="transmembrane region" description="Helical" evidence="9">
    <location>
        <begin position="143"/>
        <end position="165"/>
    </location>
</feature>
<feature type="transmembrane region" description="Helical" evidence="9">
    <location>
        <begin position="31"/>
        <end position="52"/>
    </location>
</feature>
<evidence type="ECO:0000313" key="11">
    <source>
        <dbReference type="EMBL" id="TDE89491.1"/>
    </source>
</evidence>
<keyword evidence="7 9" id="KW-0472">Membrane</keyword>
<organism evidence="11 12">
    <name type="scientific">Occultella glacieicola</name>
    <dbReference type="NCBI Taxonomy" id="2518684"/>
    <lineage>
        <taxon>Bacteria</taxon>
        <taxon>Bacillati</taxon>
        <taxon>Actinomycetota</taxon>
        <taxon>Actinomycetes</taxon>
        <taxon>Micrococcales</taxon>
        <taxon>Ruaniaceae</taxon>
        <taxon>Occultella</taxon>
    </lineage>
</organism>
<evidence type="ECO:0000313" key="12">
    <source>
        <dbReference type="Proteomes" id="UP000504882"/>
    </source>
</evidence>
<dbReference type="Pfam" id="PF04290">
    <property type="entry name" value="DctQ"/>
    <property type="match status" value="1"/>
</dbReference>
<evidence type="ECO:0000256" key="4">
    <source>
        <dbReference type="ARBA" id="ARBA00022519"/>
    </source>
</evidence>
<comment type="similarity">
    <text evidence="8">Belongs to the TRAP transporter small permease family.</text>
</comment>
<evidence type="ECO:0000259" key="10">
    <source>
        <dbReference type="Pfam" id="PF04290"/>
    </source>
</evidence>
<evidence type="ECO:0000256" key="5">
    <source>
        <dbReference type="ARBA" id="ARBA00022692"/>
    </source>
</evidence>
<keyword evidence="4" id="KW-0997">Cell inner membrane</keyword>
<evidence type="ECO:0000256" key="7">
    <source>
        <dbReference type="ARBA" id="ARBA00023136"/>
    </source>
</evidence>
<dbReference type="Proteomes" id="UP000504882">
    <property type="component" value="Unassembled WGS sequence"/>
</dbReference>
<protein>
    <submittedName>
        <fullName evidence="11">TRAP transporter small permease</fullName>
    </submittedName>
</protein>
<reference evidence="11 12" key="1">
    <citation type="submission" date="2019-03" db="EMBL/GenBank/DDBJ databases">
        <title>Genomic features of bacteria from cold environments.</title>
        <authorList>
            <person name="Shen L."/>
        </authorList>
    </citation>
    <scope>NUCLEOTIDE SEQUENCE [LARGE SCALE GENOMIC DNA]</scope>
    <source>
        <strain evidence="12">T3246-1</strain>
    </source>
</reference>
<accession>A0ABY2DYD2</accession>
<dbReference type="InterPro" id="IPR007387">
    <property type="entry name" value="TRAP_DctQ"/>
</dbReference>
<sequence length="202" mass="21671">MPASGAWRTYWSRSSSCGADMVAAADRLYRALLVAVTVLLGALTVVVSYQVIGRYVPFIPRAIWTEEISRLCLEWLVFLGAALAIRRNEHFIIDVIPSRVATRFRVPIQLVILAFLALASVAIIVGGLALAETGLGRTSTTSGITLTWAFASLPVAGLCMLFFVIELAVRTLRGEAVEEIGADLVDQTAVTPEGHGIEGVGE</sequence>
<keyword evidence="5 9" id="KW-0812">Transmembrane</keyword>
<evidence type="ECO:0000256" key="6">
    <source>
        <dbReference type="ARBA" id="ARBA00022989"/>
    </source>
</evidence>
<dbReference type="PANTHER" id="PTHR35011:SF5">
    <property type="entry name" value="SIALIC ACID TRAP TRANSPORTER SMALL PERMEASE PROTEIN SIAQ"/>
    <property type="match status" value="1"/>
</dbReference>
<evidence type="ECO:0000256" key="1">
    <source>
        <dbReference type="ARBA" id="ARBA00004429"/>
    </source>
</evidence>
<dbReference type="PANTHER" id="PTHR35011">
    <property type="entry name" value="2,3-DIKETO-L-GULONATE TRAP TRANSPORTER SMALL PERMEASE PROTEIN YIAM"/>
    <property type="match status" value="1"/>
</dbReference>
<evidence type="ECO:0000256" key="2">
    <source>
        <dbReference type="ARBA" id="ARBA00022448"/>
    </source>
</evidence>
<feature type="domain" description="Tripartite ATP-independent periplasmic transporters DctQ component" evidence="10">
    <location>
        <begin position="43"/>
        <end position="173"/>
    </location>
</feature>